<reference evidence="4" key="1">
    <citation type="submission" date="2022-01" db="EMBL/GenBank/DDBJ databases">
        <title>Nocardioidaceae gen. sp. A5X3R13.</title>
        <authorList>
            <person name="Lopez Marin M.A."/>
            <person name="Uhlik O."/>
        </authorList>
    </citation>
    <scope>NUCLEOTIDE SEQUENCE</scope>
    <source>
        <strain evidence="4">A5X3R13</strain>
    </source>
</reference>
<dbReference type="SUPFAM" id="SSF51695">
    <property type="entry name" value="PLC-like phosphodiesterases"/>
    <property type="match status" value="1"/>
</dbReference>
<accession>A0AA46THY0</accession>
<feature type="signal peptide" evidence="2">
    <location>
        <begin position="1"/>
        <end position="28"/>
    </location>
</feature>
<dbReference type="InterPro" id="IPR017946">
    <property type="entry name" value="PLC-like_Pdiesterase_TIM-brl"/>
</dbReference>
<evidence type="ECO:0000313" key="4">
    <source>
        <dbReference type="EMBL" id="UYM05478.1"/>
    </source>
</evidence>
<feature type="domain" description="GP-PDE" evidence="3">
    <location>
        <begin position="42"/>
        <end position="115"/>
    </location>
</feature>
<dbReference type="PANTHER" id="PTHR46211">
    <property type="entry name" value="GLYCEROPHOSPHORYL DIESTER PHOSPHODIESTERASE"/>
    <property type="match status" value="1"/>
</dbReference>
<evidence type="ECO:0000256" key="2">
    <source>
        <dbReference type="SAM" id="SignalP"/>
    </source>
</evidence>
<dbReference type="PROSITE" id="PS51704">
    <property type="entry name" value="GP_PDE"/>
    <property type="match status" value="1"/>
</dbReference>
<keyword evidence="5" id="KW-1185">Reference proteome</keyword>
<protein>
    <recommendedName>
        <fullName evidence="3">GP-PDE domain-containing protein</fullName>
    </recommendedName>
</protein>
<dbReference type="EMBL" id="CP094970">
    <property type="protein sequence ID" value="UYM05478.1"/>
    <property type="molecule type" value="Genomic_DNA"/>
</dbReference>
<dbReference type="AlphaFoldDB" id="A0AA46THY0"/>
<evidence type="ECO:0000313" key="5">
    <source>
        <dbReference type="Proteomes" id="UP001164390"/>
    </source>
</evidence>
<evidence type="ECO:0000256" key="1">
    <source>
        <dbReference type="SAM" id="MobiDB-lite"/>
    </source>
</evidence>
<dbReference type="KEGG" id="sgrg:L0C25_23710"/>
<dbReference type="InterPro" id="IPR030395">
    <property type="entry name" value="GP_PDE_dom"/>
</dbReference>
<organism evidence="4 5">
    <name type="scientific">Solicola gregarius</name>
    <dbReference type="NCBI Taxonomy" id="2908642"/>
    <lineage>
        <taxon>Bacteria</taxon>
        <taxon>Bacillati</taxon>
        <taxon>Actinomycetota</taxon>
        <taxon>Actinomycetes</taxon>
        <taxon>Propionibacteriales</taxon>
        <taxon>Nocardioidaceae</taxon>
        <taxon>Solicola</taxon>
    </lineage>
</organism>
<name>A0AA46THY0_9ACTN</name>
<dbReference type="RefSeq" id="WP_271634312.1">
    <property type="nucleotide sequence ID" value="NZ_CP094970.1"/>
</dbReference>
<dbReference type="Gene3D" id="3.20.20.190">
    <property type="entry name" value="Phosphatidylinositol (PI) phosphodiesterase"/>
    <property type="match status" value="1"/>
</dbReference>
<dbReference type="GO" id="GO:0006629">
    <property type="term" value="P:lipid metabolic process"/>
    <property type="evidence" value="ECO:0007669"/>
    <property type="project" value="InterPro"/>
</dbReference>
<dbReference type="GO" id="GO:0008081">
    <property type="term" value="F:phosphoric diester hydrolase activity"/>
    <property type="evidence" value="ECO:0007669"/>
    <property type="project" value="InterPro"/>
</dbReference>
<evidence type="ECO:0000259" key="3">
    <source>
        <dbReference type="PROSITE" id="PS51704"/>
    </source>
</evidence>
<dbReference type="Proteomes" id="UP001164390">
    <property type="component" value="Chromosome"/>
</dbReference>
<gene>
    <name evidence="4" type="ORF">L0C25_23710</name>
</gene>
<sequence>MRLQPFRFVAVAMAVAVALGLAVTAPTAANGSPNRAPAERVVADVSHRGASGYAPEHTFPAYDRAIRMGADFIEQDLQMTADGVLVVMHARRWTVPRGGRKQTAPEPWAPRRSRS</sequence>
<feature type="chain" id="PRO_5041250411" description="GP-PDE domain-containing protein" evidence="2">
    <location>
        <begin position="29"/>
        <end position="115"/>
    </location>
</feature>
<proteinExistence type="predicted"/>
<dbReference type="Pfam" id="PF03009">
    <property type="entry name" value="GDPD"/>
    <property type="match status" value="1"/>
</dbReference>
<feature type="region of interest" description="Disordered" evidence="1">
    <location>
        <begin position="96"/>
        <end position="115"/>
    </location>
</feature>
<keyword evidence="2" id="KW-0732">Signal</keyword>
<dbReference type="PANTHER" id="PTHR46211:SF7">
    <property type="entry name" value="GLYCEROPHOSPHODIESTER PHOSPHODIESTERASE"/>
    <property type="match status" value="1"/>
</dbReference>